<protein>
    <recommendedName>
        <fullName evidence="3">Sodium-dependent transporter</fullName>
    </recommendedName>
</protein>
<reference evidence="2" key="2">
    <citation type="submission" date="2024-06" db="EMBL/GenBank/DDBJ databases">
        <authorList>
            <person name="Petrova K.O."/>
            <person name="Toshchakov S.V."/>
            <person name="Boltjanskaja Y.V."/>
            <person name="Kevbrin V."/>
        </authorList>
    </citation>
    <scope>NUCLEOTIDE SEQUENCE</scope>
    <source>
        <strain evidence="2">Z-910T</strain>
    </source>
</reference>
<sequence length="62" mass="7006">MPIGALFTCIFVGWIWGAENAIKEATSNGEHFLPFQNIWKFLIKWILPIAIAAVFVQGLFLL</sequence>
<gene>
    <name evidence="2" type="ORF">PRVXT_002397</name>
</gene>
<dbReference type="RefSeq" id="WP_350343117.1">
    <property type="nucleotide sequence ID" value="NZ_CP158367.1"/>
</dbReference>
<keyword evidence="1" id="KW-1133">Transmembrane helix</keyword>
<dbReference type="EMBL" id="CP158367">
    <property type="protein sequence ID" value="XBX74363.1"/>
    <property type="molecule type" value="Genomic_DNA"/>
</dbReference>
<dbReference type="AlphaFoldDB" id="A0AAU7VJY3"/>
<name>A0AAU7VJY3_9FIRM</name>
<keyword evidence="1" id="KW-0472">Membrane</keyword>
<feature type="transmembrane region" description="Helical" evidence="1">
    <location>
        <begin position="41"/>
        <end position="61"/>
    </location>
</feature>
<dbReference type="InterPro" id="IPR037272">
    <property type="entry name" value="SNS_sf"/>
</dbReference>
<keyword evidence="1" id="KW-0812">Transmembrane</keyword>
<evidence type="ECO:0000256" key="1">
    <source>
        <dbReference type="SAM" id="Phobius"/>
    </source>
</evidence>
<evidence type="ECO:0000313" key="2">
    <source>
        <dbReference type="EMBL" id="XBX74363.1"/>
    </source>
</evidence>
<proteinExistence type="predicted"/>
<accession>A0AAU7VJY3</accession>
<evidence type="ECO:0008006" key="3">
    <source>
        <dbReference type="Google" id="ProtNLM"/>
    </source>
</evidence>
<organism evidence="2">
    <name type="scientific">Proteinivorax tanatarense</name>
    <dbReference type="NCBI Taxonomy" id="1260629"/>
    <lineage>
        <taxon>Bacteria</taxon>
        <taxon>Bacillati</taxon>
        <taxon>Bacillota</taxon>
        <taxon>Clostridia</taxon>
        <taxon>Eubacteriales</taxon>
        <taxon>Proteinivoracaceae</taxon>
        <taxon>Proteinivorax</taxon>
    </lineage>
</organism>
<reference evidence="2" key="1">
    <citation type="journal article" date="2013" name="Extremophiles">
        <title>Proteinivorax tanatarense gen. nov., sp. nov., an anaerobic, haloalkaliphilic, proteolytic bacterium isolated from a decaying algal bloom, and proposal of Proteinivoraceae fam. nov.</title>
        <authorList>
            <person name="Kevbrin V."/>
            <person name="Boltyanskaya Y."/>
            <person name="Zhilina T."/>
            <person name="Kolganova T."/>
            <person name="Lavrentjeva E."/>
            <person name="Kuznetsov B."/>
        </authorList>
    </citation>
    <scope>NUCLEOTIDE SEQUENCE</scope>
    <source>
        <strain evidence="2">Z-910T</strain>
    </source>
</reference>
<dbReference type="SUPFAM" id="SSF161070">
    <property type="entry name" value="SNF-like"/>
    <property type="match status" value="1"/>
</dbReference>